<gene>
    <name evidence="3" type="ORF">PMES_00058</name>
</gene>
<comment type="caution">
    <text evidence="3">The sequence shown here is derived from an EMBL/GenBank/DDBJ whole genome shotgun (WGS) entry which is preliminary data.</text>
</comment>
<dbReference type="RefSeq" id="WP_159963530.1">
    <property type="nucleotide sequence ID" value="NZ_APKE01000001.1"/>
</dbReference>
<feature type="signal peptide" evidence="2">
    <location>
        <begin position="1"/>
        <end position="23"/>
    </location>
</feature>
<feature type="transmembrane region" description="Helical" evidence="1">
    <location>
        <begin position="170"/>
        <end position="189"/>
    </location>
</feature>
<evidence type="ECO:0008006" key="5">
    <source>
        <dbReference type="Google" id="ProtNLM"/>
    </source>
</evidence>
<keyword evidence="1" id="KW-0472">Membrane</keyword>
<sequence>MKISKAPLSIAGLATGMLLSASAASAITAAPSTVNVFTVEAQAHSYNGRNSRAGHGPGLATGIMLSFGDAFSVDADPSDDWFLGNPNHRPSFRTNADGAFHNYGSYTDDGLTASFGSLVGMIGDGPVFEIGSAFSSFADRAGELRLFMWDSNFEDNNGEIVASIEAPAPVPLPAAGFMLLAGLGGLGALRLRKTVRS</sequence>
<dbReference type="AlphaFoldDB" id="A0A921NXK7"/>
<keyword evidence="2" id="KW-0732">Signal</keyword>
<evidence type="ECO:0000313" key="3">
    <source>
        <dbReference type="EMBL" id="KAF0677553.1"/>
    </source>
</evidence>
<organism evidence="3 4">
    <name type="scientific">Profundibacterium mesophilum KAUST100406-0324</name>
    <dbReference type="NCBI Taxonomy" id="1037889"/>
    <lineage>
        <taxon>Bacteria</taxon>
        <taxon>Pseudomonadati</taxon>
        <taxon>Pseudomonadota</taxon>
        <taxon>Alphaproteobacteria</taxon>
        <taxon>Rhodobacterales</taxon>
        <taxon>Roseobacteraceae</taxon>
        <taxon>Profundibacterium</taxon>
    </lineage>
</organism>
<reference evidence="3" key="1">
    <citation type="submission" date="2013-03" db="EMBL/GenBank/DDBJ databases">
        <title>Genome Sequence of the Profundibacterium mesophilum strain KAUST100406-0324T from Red Sea, a novel genus in the family Rhodobacteraceae.</title>
        <authorList>
            <person name="Essack M."/>
            <person name="Alam I."/>
            <person name="Lafi F."/>
            <person name="Alawi W."/>
            <person name="Kamanu F."/>
            <person name="Al-Suwailem A."/>
            <person name="Lee O.O."/>
            <person name="Xu Y."/>
            <person name="Bajic V."/>
            <person name="Qian P.-Y."/>
            <person name="Archer J."/>
        </authorList>
    </citation>
    <scope>NUCLEOTIDE SEQUENCE</scope>
    <source>
        <strain evidence="3">KAUST100406-0324</strain>
    </source>
</reference>
<accession>A0A921NXK7</accession>
<evidence type="ECO:0000313" key="4">
    <source>
        <dbReference type="Proteomes" id="UP000698242"/>
    </source>
</evidence>
<keyword evidence="1" id="KW-0812">Transmembrane</keyword>
<keyword evidence="4" id="KW-1185">Reference proteome</keyword>
<feature type="chain" id="PRO_5036941739" description="VPLPA-CTERM sorting domain-containing protein" evidence="2">
    <location>
        <begin position="24"/>
        <end position="197"/>
    </location>
</feature>
<dbReference type="InterPro" id="IPR022472">
    <property type="entry name" value="VPLPA-CTERM"/>
</dbReference>
<dbReference type="Gene3D" id="2.60.120.430">
    <property type="entry name" value="Galactose-binding lectin"/>
    <property type="match status" value="1"/>
</dbReference>
<evidence type="ECO:0000256" key="1">
    <source>
        <dbReference type="SAM" id="Phobius"/>
    </source>
</evidence>
<dbReference type="NCBIfam" id="TIGR03370">
    <property type="entry name" value="VPLPA-CTERM"/>
    <property type="match status" value="1"/>
</dbReference>
<dbReference type="Proteomes" id="UP000698242">
    <property type="component" value="Unassembled WGS sequence"/>
</dbReference>
<protein>
    <recommendedName>
        <fullName evidence="5">VPLPA-CTERM sorting domain-containing protein</fullName>
    </recommendedName>
</protein>
<dbReference type="OrthoDB" id="8906675at2"/>
<dbReference type="EMBL" id="APKE01000001">
    <property type="protein sequence ID" value="KAF0677553.1"/>
    <property type="molecule type" value="Genomic_DNA"/>
</dbReference>
<evidence type="ECO:0000256" key="2">
    <source>
        <dbReference type="SAM" id="SignalP"/>
    </source>
</evidence>
<proteinExistence type="predicted"/>
<keyword evidence="1" id="KW-1133">Transmembrane helix</keyword>
<name>A0A921NXK7_9RHOB</name>